<keyword evidence="2" id="KW-1133">Transmembrane helix</keyword>
<sequence length="487" mass="52279">MSQPMPPENHTTWSDDPQAAVLPEATGWPPPPPAPAPEPVPRPRDAVAAAIGNASLLGIGYLLLGRRGTALLTALVTAVLITVVVTVPSVWSELAVLVWWAAMTWHGWYLGGGRTGAVVRGHRRIALAVAVPVLMVFGLVRFDAARLEGHVAEARQQGDCARAKTELAKVWAGHRVVNAPMTVRTDQTEKACRRLSWASERLDDALADGDTKALDDGFRDLGWVLAELPGHDRMAGVALDRFLDGLPTENACRTSALTDWLKNRKPTGDELDRAATAVPRVAPPALLECADRQLAANDFRSAQQRYQQLLDEHPGHELTGKAREGVTKARLAAELAHVRGLQGGYCAQPAAYSGAPEFRGGTVNRAVIWGNRQYVDMLPGDWLTHDVGQAVLVVCTGETEFGAPTETCSYRTASTGRSGSVTFRKIVIPVRAYELRTGKLVADTKVEIGGTSCPDTFFAFGDGPPPNRYVSPSDGDVRAGYAAVITP</sequence>
<feature type="transmembrane region" description="Helical" evidence="2">
    <location>
        <begin position="46"/>
        <end position="64"/>
    </location>
</feature>
<gene>
    <name evidence="3" type="ORF">SAMN05216188_102872</name>
</gene>
<evidence type="ECO:0000313" key="3">
    <source>
        <dbReference type="EMBL" id="SEQ35448.1"/>
    </source>
</evidence>
<evidence type="ECO:0000313" key="4">
    <source>
        <dbReference type="Proteomes" id="UP000199352"/>
    </source>
</evidence>
<evidence type="ECO:0000256" key="1">
    <source>
        <dbReference type="SAM" id="MobiDB-lite"/>
    </source>
</evidence>
<feature type="compositionally biased region" description="Pro residues" evidence="1">
    <location>
        <begin position="28"/>
        <end position="40"/>
    </location>
</feature>
<accession>A0A1H9FDQ3</accession>
<keyword evidence="2" id="KW-0812">Transmembrane</keyword>
<dbReference type="AlphaFoldDB" id="A0A1H9FDQ3"/>
<dbReference type="EMBL" id="FOFR01000002">
    <property type="protein sequence ID" value="SEQ35448.1"/>
    <property type="molecule type" value="Genomic_DNA"/>
</dbReference>
<dbReference type="RefSeq" id="WP_218148013.1">
    <property type="nucleotide sequence ID" value="NZ_FOFR01000002.1"/>
</dbReference>
<organism evidence="3 4">
    <name type="scientific">Lentzea xinjiangensis</name>
    <dbReference type="NCBI Taxonomy" id="402600"/>
    <lineage>
        <taxon>Bacteria</taxon>
        <taxon>Bacillati</taxon>
        <taxon>Actinomycetota</taxon>
        <taxon>Actinomycetes</taxon>
        <taxon>Pseudonocardiales</taxon>
        <taxon>Pseudonocardiaceae</taxon>
        <taxon>Lentzea</taxon>
    </lineage>
</organism>
<protein>
    <submittedName>
        <fullName evidence="3">Uncharacterized protein</fullName>
    </submittedName>
</protein>
<feature type="transmembrane region" description="Helical" evidence="2">
    <location>
        <begin position="97"/>
        <end position="113"/>
    </location>
</feature>
<feature type="transmembrane region" description="Helical" evidence="2">
    <location>
        <begin position="71"/>
        <end position="91"/>
    </location>
</feature>
<feature type="transmembrane region" description="Helical" evidence="2">
    <location>
        <begin position="125"/>
        <end position="142"/>
    </location>
</feature>
<evidence type="ECO:0000256" key="2">
    <source>
        <dbReference type="SAM" id="Phobius"/>
    </source>
</evidence>
<proteinExistence type="predicted"/>
<keyword evidence="4" id="KW-1185">Reference proteome</keyword>
<keyword evidence="2" id="KW-0472">Membrane</keyword>
<reference evidence="4" key="1">
    <citation type="submission" date="2016-10" db="EMBL/GenBank/DDBJ databases">
        <authorList>
            <person name="Varghese N."/>
            <person name="Submissions S."/>
        </authorList>
    </citation>
    <scope>NUCLEOTIDE SEQUENCE [LARGE SCALE GENOMIC DNA]</scope>
    <source>
        <strain evidence="4">CGMCC 4.3525</strain>
    </source>
</reference>
<dbReference type="Proteomes" id="UP000199352">
    <property type="component" value="Unassembled WGS sequence"/>
</dbReference>
<feature type="region of interest" description="Disordered" evidence="1">
    <location>
        <begin position="1"/>
        <end position="43"/>
    </location>
</feature>
<name>A0A1H9FDQ3_9PSEU</name>